<dbReference type="EMBL" id="LBTW01000002">
    <property type="protein sequence ID" value="KKQ50718.1"/>
    <property type="molecule type" value="Genomic_DNA"/>
</dbReference>
<protein>
    <submittedName>
        <fullName evidence="1">Uncharacterized protein</fullName>
    </submittedName>
</protein>
<name>A0A0G0I5Y2_9BACT</name>
<proteinExistence type="predicted"/>
<evidence type="ECO:0000313" key="2">
    <source>
        <dbReference type="Proteomes" id="UP000034366"/>
    </source>
</evidence>
<reference evidence="1 2" key="1">
    <citation type="journal article" date="2015" name="Nature">
        <title>rRNA introns, odd ribosomes, and small enigmatic genomes across a large radiation of phyla.</title>
        <authorList>
            <person name="Brown C.T."/>
            <person name="Hug L.A."/>
            <person name="Thomas B.C."/>
            <person name="Sharon I."/>
            <person name="Castelle C.J."/>
            <person name="Singh A."/>
            <person name="Wilkins M.J."/>
            <person name="Williams K.H."/>
            <person name="Banfield J.F."/>
        </authorList>
    </citation>
    <scope>NUCLEOTIDE SEQUENCE [LARGE SCALE GENOMIC DNA]</scope>
</reference>
<evidence type="ECO:0000313" key="1">
    <source>
        <dbReference type="EMBL" id="KKQ50718.1"/>
    </source>
</evidence>
<dbReference type="Proteomes" id="UP000034366">
    <property type="component" value="Unassembled WGS sequence"/>
</dbReference>
<gene>
    <name evidence="1" type="ORF">US67_C0002G0021</name>
</gene>
<sequence>MLNKEVSVFIYIREPGTSLRLATQVDRSRFETQEGAVLYLPGYLNEPLLHLRITK</sequence>
<accession>A0A0G0I5Y2</accession>
<comment type="caution">
    <text evidence="1">The sequence shown here is derived from an EMBL/GenBank/DDBJ whole genome shotgun (WGS) entry which is preliminary data.</text>
</comment>
<organism evidence="1 2">
    <name type="scientific">Candidatus Woesebacteria bacterium GW2011_GWD1_38_10</name>
    <dbReference type="NCBI Taxonomy" id="1618592"/>
    <lineage>
        <taxon>Bacteria</taxon>
        <taxon>Candidatus Woeseibacteriota</taxon>
    </lineage>
</organism>
<dbReference type="AlphaFoldDB" id="A0A0G0I5Y2"/>